<dbReference type="EMBL" id="JYLF01000012">
    <property type="protein sequence ID" value="KMN11878.1"/>
    <property type="molecule type" value="Genomic_DNA"/>
</dbReference>
<dbReference type="AlphaFoldDB" id="A0A0J6IHS6"/>
<evidence type="ECO:0000313" key="1">
    <source>
        <dbReference type="EMBL" id="KMN11878.1"/>
    </source>
</evidence>
<name>A0A0J6IHS6_9PSED</name>
<dbReference type="PATRIC" id="fig|1608994.3.peg.387"/>
<organism evidence="1 2">
    <name type="scientific">Pseudomonas weihenstephanensis</name>
    <dbReference type="NCBI Taxonomy" id="1608994"/>
    <lineage>
        <taxon>Bacteria</taxon>
        <taxon>Pseudomonadati</taxon>
        <taxon>Pseudomonadota</taxon>
        <taxon>Gammaproteobacteria</taxon>
        <taxon>Pseudomonadales</taxon>
        <taxon>Pseudomonadaceae</taxon>
        <taxon>Pseudomonas</taxon>
    </lineage>
</organism>
<proteinExistence type="predicted"/>
<dbReference type="RefSeq" id="WP_048366269.1">
    <property type="nucleotide sequence ID" value="NZ_JYLF01000012.1"/>
</dbReference>
<dbReference type="Proteomes" id="UP000036325">
    <property type="component" value="Unassembled WGS sequence"/>
</dbReference>
<gene>
    <name evidence="1" type="ORF">TU86_21120</name>
</gene>
<comment type="caution">
    <text evidence="1">The sequence shown here is derived from an EMBL/GenBank/DDBJ whole genome shotgun (WGS) entry which is preliminary data.</text>
</comment>
<evidence type="ECO:0000313" key="2">
    <source>
        <dbReference type="Proteomes" id="UP000036325"/>
    </source>
</evidence>
<sequence length="100" mass="11244">MRPVTQAIDVEIVLGVDVSPGYSYRLCWDRRLMVGEPGLAITITDEAPGSVIHLSFLPRWFQYTPTFELSYLLTLEAEQSLWSEGINLTHTIDPNAEGSF</sequence>
<protein>
    <submittedName>
        <fullName evidence="1">Uncharacterized protein</fullName>
    </submittedName>
</protein>
<accession>A0A0J6IHS6</accession>
<reference evidence="1 2" key="1">
    <citation type="submission" date="2015-02" db="EMBL/GenBank/DDBJ databases">
        <title>Pseudomonas helleri sp. nov. and Pseudomonas weihenstephanensis sp. nov., isolated from raw cows milk.</title>
        <authorList>
            <person name="von Neubeck M."/>
            <person name="Huptas C."/>
            <person name="Wenning M."/>
            <person name="Scherer S."/>
        </authorList>
    </citation>
    <scope>NUCLEOTIDE SEQUENCE [LARGE SCALE GENOMIC DNA]</scope>
    <source>
        <strain evidence="1 2">DSM 29166</strain>
    </source>
</reference>